<feature type="domain" description="Non-haem dioxygenase N-terminal" evidence="4">
    <location>
        <begin position="68"/>
        <end position="170"/>
    </location>
</feature>
<organism evidence="5 6">
    <name type="scientific">Trifolium medium</name>
    <dbReference type="NCBI Taxonomy" id="97028"/>
    <lineage>
        <taxon>Eukaryota</taxon>
        <taxon>Viridiplantae</taxon>
        <taxon>Streptophyta</taxon>
        <taxon>Embryophyta</taxon>
        <taxon>Tracheophyta</taxon>
        <taxon>Spermatophyta</taxon>
        <taxon>Magnoliopsida</taxon>
        <taxon>eudicotyledons</taxon>
        <taxon>Gunneridae</taxon>
        <taxon>Pentapetalae</taxon>
        <taxon>rosids</taxon>
        <taxon>fabids</taxon>
        <taxon>Fabales</taxon>
        <taxon>Fabaceae</taxon>
        <taxon>Papilionoideae</taxon>
        <taxon>50 kb inversion clade</taxon>
        <taxon>NPAAA clade</taxon>
        <taxon>Hologalegina</taxon>
        <taxon>IRL clade</taxon>
        <taxon>Trifolieae</taxon>
        <taxon>Trifolium</taxon>
    </lineage>
</organism>
<comment type="caution">
    <text evidence="5">The sequence shown here is derived from an EMBL/GenBank/DDBJ whole genome shotgun (WGS) entry which is preliminary data.</text>
</comment>
<reference evidence="5 6" key="1">
    <citation type="journal article" date="2018" name="Front. Plant Sci.">
        <title>Red Clover (Trifolium pratense) and Zigzag Clover (T. medium) - A Picture of Genomic Similarities and Differences.</title>
        <authorList>
            <person name="Dluhosova J."/>
            <person name="Istvanek J."/>
            <person name="Nedelnik J."/>
            <person name="Repkova J."/>
        </authorList>
    </citation>
    <scope>NUCLEOTIDE SEQUENCE [LARGE SCALE GENOMIC DNA]</scope>
    <source>
        <strain evidence="6">cv. 10/8</strain>
        <tissue evidence="5">Leaf</tissue>
    </source>
</reference>
<evidence type="ECO:0000256" key="1">
    <source>
        <dbReference type="ARBA" id="ARBA00022723"/>
    </source>
</evidence>
<dbReference type="InterPro" id="IPR027443">
    <property type="entry name" value="IPNS-like_sf"/>
</dbReference>
<dbReference type="GO" id="GO:0046872">
    <property type="term" value="F:metal ion binding"/>
    <property type="evidence" value="ECO:0007669"/>
    <property type="project" value="UniProtKB-KW"/>
</dbReference>
<dbReference type="SUPFAM" id="SSF51197">
    <property type="entry name" value="Clavaminate synthase-like"/>
    <property type="match status" value="1"/>
</dbReference>
<dbReference type="EMBL" id="LXQA010028274">
    <property type="protein sequence ID" value="MCH94834.1"/>
    <property type="molecule type" value="Genomic_DNA"/>
</dbReference>
<dbReference type="PANTHER" id="PTHR10209">
    <property type="entry name" value="OXIDOREDUCTASE, 2OG-FE II OXYGENASE FAMILY PROTEIN"/>
    <property type="match status" value="1"/>
</dbReference>
<dbReference type="InterPro" id="IPR026992">
    <property type="entry name" value="DIOX_N"/>
</dbReference>
<evidence type="ECO:0000256" key="2">
    <source>
        <dbReference type="ARBA" id="ARBA00023002"/>
    </source>
</evidence>
<evidence type="ECO:0000256" key="3">
    <source>
        <dbReference type="ARBA" id="ARBA00023004"/>
    </source>
</evidence>
<dbReference type="Gene3D" id="2.60.120.330">
    <property type="entry name" value="B-lactam Antibiotic, Isopenicillin N Synthase, Chain"/>
    <property type="match status" value="1"/>
</dbReference>
<dbReference type="AlphaFoldDB" id="A0A392N8M4"/>
<evidence type="ECO:0000313" key="6">
    <source>
        <dbReference type="Proteomes" id="UP000265520"/>
    </source>
</evidence>
<name>A0A392N8M4_9FABA</name>
<feature type="non-terminal residue" evidence="5">
    <location>
        <position position="180"/>
    </location>
</feature>
<protein>
    <submittedName>
        <fullName evidence="5">1-aminocyclopropane-1-carboxylate oxidase-like protein</fullName>
    </submittedName>
</protein>
<keyword evidence="2" id="KW-0560">Oxidoreductase</keyword>
<dbReference type="GO" id="GO:0016491">
    <property type="term" value="F:oxidoreductase activity"/>
    <property type="evidence" value="ECO:0007669"/>
    <property type="project" value="UniProtKB-KW"/>
</dbReference>
<sequence length="180" mass="20666">MEISKTSEISVTTKHDYDRASELKAFDETKDGVKGLVDASVTSIPRMFHHKFDKDSSSTSTNITKLVVPSVDLVDIHQDPTRRKIVVEKIREASEKWGFFQIVNHGIEESVLDEMKNGVIRFFEQDSDVKRELYSREPLRPFVYNSNFDLYNSPAANWRDTFYCIMAPNSPKPEDLPSVC</sequence>
<dbReference type="Pfam" id="PF14226">
    <property type="entry name" value="DIOX_N"/>
    <property type="match status" value="1"/>
</dbReference>
<proteinExistence type="predicted"/>
<keyword evidence="1" id="KW-0479">Metal-binding</keyword>
<dbReference type="PANTHER" id="PTHR10209:SF859">
    <property type="entry name" value="OS03G0690500 PROTEIN"/>
    <property type="match status" value="1"/>
</dbReference>
<accession>A0A392N8M4</accession>
<evidence type="ECO:0000259" key="4">
    <source>
        <dbReference type="Pfam" id="PF14226"/>
    </source>
</evidence>
<evidence type="ECO:0000313" key="5">
    <source>
        <dbReference type="EMBL" id="MCH94834.1"/>
    </source>
</evidence>
<keyword evidence="3" id="KW-0408">Iron</keyword>
<keyword evidence="6" id="KW-1185">Reference proteome</keyword>
<dbReference type="Proteomes" id="UP000265520">
    <property type="component" value="Unassembled WGS sequence"/>
</dbReference>